<evidence type="ECO:0000313" key="3">
    <source>
        <dbReference type="EMBL" id="WIT13903.1"/>
    </source>
</evidence>
<accession>A0AA95NHW5</accession>
<name>A0AA95NHW5_9BURK</name>
<dbReference type="PANTHER" id="PTHR35936">
    <property type="entry name" value="MEMBRANE-BOUND LYTIC MUREIN TRANSGLYCOSYLASE F"/>
    <property type="match status" value="1"/>
</dbReference>
<keyword evidence="4" id="KW-1185">Reference proteome</keyword>
<proteinExistence type="predicted"/>
<dbReference type="SMART" id="SM00062">
    <property type="entry name" value="PBPb"/>
    <property type="match status" value="1"/>
</dbReference>
<dbReference type="Proteomes" id="UP001177769">
    <property type="component" value="Chromosome"/>
</dbReference>
<dbReference type="Pfam" id="PF00497">
    <property type="entry name" value="SBP_bac_3"/>
    <property type="match status" value="1"/>
</dbReference>
<dbReference type="InterPro" id="IPR001638">
    <property type="entry name" value="Solute-binding_3/MltF_N"/>
</dbReference>
<dbReference type="KEGG" id="pais:PFX98_09840"/>
<feature type="domain" description="Solute-binding protein family 3/N-terminal" evidence="2">
    <location>
        <begin position="14"/>
        <end position="244"/>
    </location>
</feature>
<dbReference type="PANTHER" id="PTHR35936:SF6">
    <property type="entry name" value="AMINO ACID ABC TRANSPORTER SUBSTRATE-BINDING PAAT FAMILY PROTEIN"/>
    <property type="match status" value="1"/>
</dbReference>
<evidence type="ECO:0000313" key="4">
    <source>
        <dbReference type="Proteomes" id="UP001177769"/>
    </source>
</evidence>
<dbReference type="EMBL" id="CP116346">
    <property type="protein sequence ID" value="WIT13903.1"/>
    <property type="molecule type" value="Genomic_DNA"/>
</dbReference>
<dbReference type="AlphaFoldDB" id="A0AA95NHW5"/>
<gene>
    <name evidence="3" type="ORF">PFX98_09840</name>
</gene>
<dbReference type="SUPFAM" id="SSF53850">
    <property type="entry name" value="Periplasmic binding protein-like II"/>
    <property type="match status" value="1"/>
</dbReference>
<sequence length="244" mass="27013">MALCAPAASACDRPLRVAMGQFPPYILRDARGAASGAEPELLRAILQQAGCQLEIVPDLPRKRRYAMFLAGELDILLAASETVERREVAWFTPPYRMETTAWFALPARAAALRELDGFGAVLQRRVPLVTQNLGWFGVEYATLLPQLQQAKLISQYENTRQGLSMLLAARGEILMADRGATLYEAAQRGLELVELPFVPAREPVHLMLSKKSVSEADARAIGNALQQLEERGVLKEIRGRYGLR</sequence>
<evidence type="ECO:0000256" key="1">
    <source>
        <dbReference type="ARBA" id="ARBA00022729"/>
    </source>
</evidence>
<protein>
    <submittedName>
        <fullName evidence="3">Transporter substrate-binding domain-containing protein</fullName>
    </submittedName>
</protein>
<dbReference type="RefSeq" id="WP_285235023.1">
    <property type="nucleotide sequence ID" value="NZ_CP116346.1"/>
</dbReference>
<reference evidence="3" key="1">
    <citation type="submission" date="2023-01" db="EMBL/GenBank/DDBJ databases">
        <title>Whole genome sequence of Paucibacter sp. S2-9 isolated from pond sediment.</title>
        <authorList>
            <person name="Jung J.Y."/>
        </authorList>
    </citation>
    <scope>NUCLEOTIDE SEQUENCE</scope>
    <source>
        <strain evidence="3">S2-9</strain>
    </source>
</reference>
<evidence type="ECO:0000259" key="2">
    <source>
        <dbReference type="SMART" id="SM00062"/>
    </source>
</evidence>
<dbReference type="Gene3D" id="3.40.190.10">
    <property type="entry name" value="Periplasmic binding protein-like II"/>
    <property type="match status" value="2"/>
</dbReference>
<keyword evidence="1" id="KW-0732">Signal</keyword>
<organism evidence="3 4">
    <name type="scientific">Paucibacter sediminis</name>
    <dbReference type="NCBI Taxonomy" id="3019553"/>
    <lineage>
        <taxon>Bacteria</taxon>
        <taxon>Pseudomonadati</taxon>
        <taxon>Pseudomonadota</taxon>
        <taxon>Betaproteobacteria</taxon>
        <taxon>Burkholderiales</taxon>
        <taxon>Sphaerotilaceae</taxon>
        <taxon>Roseateles</taxon>
    </lineage>
</organism>